<keyword evidence="2" id="KW-0245">EGF-like domain</keyword>
<dbReference type="InterPro" id="IPR016186">
    <property type="entry name" value="C-type_lectin-like/link_sf"/>
</dbReference>
<evidence type="ECO:0000256" key="1">
    <source>
        <dbReference type="ARBA" id="ARBA00023157"/>
    </source>
</evidence>
<dbReference type="InterPro" id="IPR016187">
    <property type="entry name" value="CTDL_fold"/>
</dbReference>
<dbReference type="Pfam" id="PF00008">
    <property type="entry name" value="EGF"/>
    <property type="match status" value="1"/>
</dbReference>
<dbReference type="PROSITE" id="PS00022">
    <property type="entry name" value="EGF_1"/>
    <property type="match status" value="2"/>
</dbReference>
<dbReference type="InterPro" id="IPR050111">
    <property type="entry name" value="C-type_lectin/snaclec_domain"/>
</dbReference>
<dbReference type="PROSITE" id="PS50041">
    <property type="entry name" value="C_TYPE_LECTIN_2"/>
    <property type="match status" value="3"/>
</dbReference>
<accession>A0A2B4SER2</accession>
<protein>
    <submittedName>
        <fullName evidence="6">C-type mannose receptor 2</fullName>
    </submittedName>
</protein>
<feature type="domain" description="C-type lectin" evidence="5">
    <location>
        <begin position="456"/>
        <end position="562"/>
    </location>
</feature>
<dbReference type="SMART" id="SM00034">
    <property type="entry name" value="CLECT"/>
    <property type="match status" value="3"/>
</dbReference>
<feature type="domain" description="C-type lectin" evidence="5">
    <location>
        <begin position="302"/>
        <end position="404"/>
    </location>
</feature>
<reference evidence="7" key="1">
    <citation type="journal article" date="2017" name="bioRxiv">
        <title>Comparative analysis of the genomes of Stylophora pistillata and Acropora digitifera provides evidence for extensive differences between species of corals.</title>
        <authorList>
            <person name="Voolstra C.R."/>
            <person name="Li Y."/>
            <person name="Liew Y.J."/>
            <person name="Baumgarten S."/>
            <person name="Zoccola D."/>
            <person name="Flot J.-F."/>
            <person name="Tambutte S."/>
            <person name="Allemand D."/>
            <person name="Aranda M."/>
        </authorList>
    </citation>
    <scope>NUCLEOTIDE SEQUENCE [LARGE SCALE GENOMIC DNA]</scope>
</reference>
<keyword evidence="7" id="KW-1185">Reference proteome</keyword>
<organism evidence="6 7">
    <name type="scientific">Stylophora pistillata</name>
    <name type="common">Smooth cauliflower coral</name>
    <dbReference type="NCBI Taxonomy" id="50429"/>
    <lineage>
        <taxon>Eukaryota</taxon>
        <taxon>Metazoa</taxon>
        <taxon>Cnidaria</taxon>
        <taxon>Anthozoa</taxon>
        <taxon>Hexacorallia</taxon>
        <taxon>Scleractinia</taxon>
        <taxon>Astrocoeniina</taxon>
        <taxon>Pocilloporidae</taxon>
        <taxon>Stylophora</taxon>
    </lineage>
</organism>
<feature type="domain" description="EGF-like" evidence="4">
    <location>
        <begin position="28"/>
        <end position="66"/>
    </location>
</feature>
<dbReference type="InterPro" id="IPR018378">
    <property type="entry name" value="C-type_lectin_CS"/>
</dbReference>
<feature type="region of interest" description="Disordered" evidence="3">
    <location>
        <begin position="575"/>
        <end position="608"/>
    </location>
</feature>
<keyword evidence="1 2" id="KW-1015">Disulfide bond</keyword>
<evidence type="ECO:0000256" key="2">
    <source>
        <dbReference type="PROSITE-ProRule" id="PRU00076"/>
    </source>
</evidence>
<keyword evidence="6" id="KW-0675">Receptor</keyword>
<dbReference type="Gene3D" id="2.10.25.10">
    <property type="entry name" value="Laminin"/>
    <property type="match status" value="2"/>
</dbReference>
<dbReference type="SUPFAM" id="SSF57196">
    <property type="entry name" value="EGF/Laminin"/>
    <property type="match status" value="1"/>
</dbReference>
<dbReference type="CDD" id="cd00054">
    <property type="entry name" value="EGF_CA"/>
    <property type="match status" value="2"/>
</dbReference>
<evidence type="ECO:0000313" key="7">
    <source>
        <dbReference type="Proteomes" id="UP000225706"/>
    </source>
</evidence>
<feature type="disulfide bond" evidence="2">
    <location>
        <begin position="56"/>
        <end position="65"/>
    </location>
</feature>
<sequence length="608" mass="70114">MQLDDTDVQDLCVLGVILCFNILSLRAVKSPCESFPCQNGGTCRAIYETKDYSCSCTKHYLGVNCEKLFCGSDPKWRAFNTSCYKYFAQVLNFFQAKSYCQTLNSTIVTFNSAEEHAFVTHEVLSEAYGGVWIGLTRDPSNKGLWRWEDGTHLSFTQWESTQPDYINDDCAQMMFGLHYKIYWYHEWHGTNCERLTRDPGFICERRANINEVLVKVLLVKTGAPAVQFAKPNTTIVHAPNITLEQTVSNQTSPCESYPCQNEGTCLALYETSDYSCKCHQNYTGVNCEDLWISSTGQVRTYYKYFNQDSSWFDARSYCQSLEGTLVSLQNWNEHNFVTSQVLPPTYNRIWIGLSDLEQSWEWKWEDGSSLSFNRWGRGEPNNKGGDENCVEMIEVHHTWNDYPCGNIRPGFICERTAVEKEDYDQVVSNDNDDVNDDDNGDNNVWISSIGQVRKYYKYFNQDSSWFDARSYCQSLEGTLVTFQNWNEHNFVTSQVLPPTYYRVWIGLSDPEKSWEWKWEDGSSLSFNRWGGGEPNNKGDENCVEMIGVYHTWNDYPCGNTRPGFICERTAVEKEDYDQVVGNDNDDVNDDDNDDNDDDDDDDGVDDKR</sequence>
<feature type="disulfide bond" evidence="2">
    <location>
        <begin position="37"/>
        <end position="54"/>
    </location>
</feature>
<dbReference type="Gene3D" id="3.10.100.10">
    <property type="entry name" value="Mannose-Binding Protein A, subunit A"/>
    <property type="match status" value="3"/>
</dbReference>
<dbReference type="PANTHER" id="PTHR22803">
    <property type="entry name" value="MANNOSE, PHOSPHOLIPASE, LECTIN RECEPTOR RELATED"/>
    <property type="match status" value="1"/>
</dbReference>
<evidence type="ECO:0000256" key="3">
    <source>
        <dbReference type="SAM" id="MobiDB-lite"/>
    </source>
</evidence>
<comment type="caution">
    <text evidence="6">The sequence shown here is derived from an EMBL/GenBank/DDBJ whole genome shotgun (WGS) entry which is preliminary data.</text>
</comment>
<dbReference type="SUPFAM" id="SSF56436">
    <property type="entry name" value="C-type lectin-like"/>
    <property type="match status" value="3"/>
</dbReference>
<dbReference type="OrthoDB" id="8950604at2759"/>
<feature type="domain" description="C-type lectin" evidence="5">
    <location>
        <begin position="79"/>
        <end position="194"/>
    </location>
</feature>
<dbReference type="AlphaFoldDB" id="A0A2B4SER2"/>
<evidence type="ECO:0000259" key="4">
    <source>
        <dbReference type="PROSITE" id="PS50026"/>
    </source>
</evidence>
<dbReference type="Pfam" id="PF00059">
    <property type="entry name" value="Lectin_C"/>
    <property type="match status" value="3"/>
</dbReference>
<dbReference type="EMBL" id="LSMT01000085">
    <property type="protein sequence ID" value="PFX28351.1"/>
    <property type="molecule type" value="Genomic_DNA"/>
</dbReference>
<dbReference type="PROSITE" id="PS00615">
    <property type="entry name" value="C_TYPE_LECTIN_1"/>
    <property type="match status" value="2"/>
</dbReference>
<feature type="disulfide bond" evidence="2">
    <location>
        <begin position="259"/>
        <end position="276"/>
    </location>
</feature>
<gene>
    <name evidence="6" type="primary">Mrc2</name>
    <name evidence="6" type="ORF">AWC38_SpisGene6956</name>
</gene>
<comment type="caution">
    <text evidence="2">Lacks conserved residue(s) required for the propagation of feature annotation.</text>
</comment>
<feature type="domain" description="EGF-like" evidence="4">
    <location>
        <begin position="250"/>
        <end position="288"/>
    </location>
</feature>
<proteinExistence type="predicted"/>
<dbReference type="PROSITE" id="PS50026">
    <property type="entry name" value="EGF_3"/>
    <property type="match status" value="2"/>
</dbReference>
<dbReference type="Proteomes" id="UP000225706">
    <property type="component" value="Unassembled WGS sequence"/>
</dbReference>
<feature type="compositionally biased region" description="Acidic residues" evidence="3">
    <location>
        <begin position="583"/>
        <end position="608"/>
    </location>
</feature>
<evidence type="ECO:0000259" key="5">
    <source>
        <dbReference type="PROSITE" id="PS50041"/>
    </source>
</evidence>
<feature type="disulfide bond" evidence="2">
    <location>
        <begin position="278"/>
        <end position="287"/>
    </location>
</feature>
<dbReference type="InterPro" id="IPR000742">
    <property type="entry name" value="EGF"/>
</dbReference>
<dbReference type="SMART" id="SM00181">
    <property type="entry name" value="EGF"/>
    <property type="match status" value="2"/>
</dbReference>
<name>A0A2B4SER2_STYPI</name>
<evidence type="ECO:0000313" key="6">
    <source>
        <dbReference type="EMBL" id="PFX28351.1"/>
    </source>
</evidence>
<dbReference type="InterPro" id="IPR001304">
    <property type="entry name" value="C-type_lectin-like"/>
</dbReference>
<dbReference type="CDD" id="cd00037">
    <property type="entry name" value="CLECT"/>
    <property type="match status" value="3"/>
</dbReference>